<dbReference type="GO" id="GO:0000724">
    <property type="term" value="P:double-strand break repair via homologous recombination"/>
    <property type="evidence" value="ECO:0007669"/>
    <property type="project" value="InterPro"/>
</dbReference>
<evidence type="ECO:0000313" key="12">
    <source>
        <dbReference type="Proteomes" id="UP000265515"/>
    </source>
</evidence>
<comment type="caution">
    <text evidence="11">The sequence shown here is derived from an EMBL/GenBank/DDBJ whole genome shotgun (WGS) entry which is preliminary data.</text>
</comment>
<comment type="subcellular location">
    <subcellularLocation>
        <location evidence="1">Nucleus</location>
    </subcellularLocation>
</comment>
<protein>
    <recommendedName>
        <fullName evidence="10">RecA family profile 1 domain-containing protein</fullName>
    </recommendedName>
</protein>
<evidence type="ECO:0000256" key="9">
    <source>
        <dbReference type="ARBA" id="ARBA00023242"/>
    </source>
</evidence>
<dbReference type="GO" id="GO:0005657">
    <property type="term" value="C:replication fork"/>
    <property type="evidence" value="ECO:0007669"/>
    <property type="project" value="TreeGrafter"/>
</dbReference>
<dbReference type="InterPro" id="IPR027417">
    <property type="entry name" value="P-loop_NTPase"/>
</dbReference>
<dbReference type="InterPro" id="IPR020588">
    <property type="entry name" value="RecA_ATP-bd"/>
</dbReference>
<dbReference type="PIRSF" id="PIRSF005856">
    <property type="entry name" value="Rad51"/>
    <property type="match status" value="1"/>
</dbReference>
<evidence type="ECO:0000313" key="11">
    <source>
        <dbReference type="EMBL" id="GBG77070.1"/>
    </source>
</evidence>
<evidence type="ECO:0000256" key="5">
    <source>
        <dbReference type="ARBA" id="ARBA00022840"/>
    </source>
</evidence>
<dbReference type="Gene3D" id="3.40.50.300">
    <property type="entry name" value="P-loop containing nucleotide triphosphate hydrolases"/>
    <property type="match status" value="1"/>
</dbReference>
<evidence type="ECO:0000256" key="2">
    <source>
        <dbReference type="ARBA" id="ARBA00007095"/>
    </source>
</evidence>
<comment type="similarity">
    <text evidence="2">Belongs to the RecA family. RAD51 subfamily.</text>
</comment>
<dbReference type="OMA" id="IHCQGHN"/>
<dbReference type="Proteomes" id="UP000265515">
    <property type="component" value="Unassembled WGS sequence"/>
</dbReference>
<dbReference type="PANTHER" id="PTHR46456:SF1">
    <property type="entry name" value="DNA REPAIR PROTEIN RAD51 HOMOLOG 2"/>
    <property type="match status" value="1"/>
</dbReference>
<organism evidence="11 12">
    <name type="scientific">Chara braunii</name>
    <name type="common">Braun's stonewort</name>
    <dbReference type="NCBI Taxonomy" id="69332"/>
    <lineage>
        <taxon>Eukaryota</taxon>
        <taxon>Viridiplantae</taxon>
        <taxon>Streptophyta</taxon>
        <taxon>Charophyceae</taxon>
        <taxon>Charales</taxon>
        <taxon>Characeae</taxon>
        <taxon>Chara</taxon>
    </lineage>
</organism>
<dbReference type="PANTHER" id="PTHR46456">
    <property type="entry name" value="DNA REPAIR PROTEIN RAD51 HOMOLOG 2"/>
    <property type="match status" value="1"/>
</dbReference>
<keyword evidence="8" id="KW-0234">DNA repair</keyword>
<dbReference type="GO" id="GO:0005524">
    <property type="term" value="F:ATP binding"/>
    <property type="evidence" value="ECO:0007669"/>
    <property type="project" value="UniProtKB-KW"/>
</dbReference>
<dbReference type="Pfam" id="PF26169">
    <property type="entry name" value="HHH_XRCC3_RpoA"/>
    <property type="match status" value="1"/>
</dbReference>
<dbReference type="Gramene" id="GBG77070">
    <property type="protein sequence ID" value="GBG77070"/>
    <property type="gene ID" value="CBR_g23396"/>
</dbReference>
<dbReference type="GO" id="GO:0140664">
    <property type="term" value="F:ATP-dependent DNA damage sensor activity"/>
    <property type="evidence" value="ECO:0007669"/>
    <property type="project" value="InterPro"/>
</dbReference>
<dbReference type="InterPro" id="IPR058766">
    <property type="entry name" value="HHH_XRCC3_RAD51B"/>
</dbReference>
<dbReference type="OrthoDB" id="5957327at2759"/>
<proteinExistence type="inferred from homology"/>
<dbReference type="InterPro" id="IPR013632">
    <property type="entry name" value="Rad51_C"/>
</dbReference>
<keyword evidence="3" id="KW-0547">Nucleotide-binding</keyword>
<evidence type="ECO:0000256" key="7">
    <source>
        <dbReference type="ARBA" id="ARBA00023172"/>
    </source>
</evidence>
<dbReference type="GO" id="GO:0033063">
    <property type="term" value="C:Rad51B-Rad51C-Rad51D-XRCC2 complex"/>
    <property type="evidence" value="ECO:0007669"/>
    <property type="project" value="InterPro"/>
</dbReference>
<dbReference type="EMBL" id="BFEA01000259">
    <property type="protein sequence ID" value="GBG77070.1"/>
    <property type="molecule type" value="Genomic_DNA"/>
</dbReference>
<evidence type="ECO:0000256" key="4">
    <source>
        <dbReference type="ARBA" id="ARBA00022763"/>
    </source>
</evidence>
<evidence type="ECO:0000256" key="3">
    <source>
        <dbReference type="ARBA" id="ARBA00022741"/>
    </source>
</evidence>
<dbReference type="Pfam" id="PF08423">
    <property type="entry name" value="Rad51"/>
    <property type="match status" value="1"/>
</dbReference>
<dbReference type="GO" id="GO:0003690">
    <property type="term" value="F:double-stranded DNA binding"/>
    <property type="evidence" value="ECO:0007669"/>
    <property type="project" value="TreeGrafter"/>
</dbReference>
<dbReference type="SMART" id="SM00382">
    <property type="entry name" value="AAA"/>
    <property type="match status" value="1"/>
</dbReference>
<name>A0A388L439_CHABU</name>
<dbReference type="GO" id="GO:0003697">
    <property type="term" value="F:single-stranded DNA binding"/>
    <property type="evidence" value="ECO:0007669"/>
    <property type="project" value="TreeGrafter"/>
</dbReference>
<evidence type="ECO:0000256" key="8">
    <source>
        <dbReference type="ARBA" id="ARBA00023204"/>
    </source>
</evidence>
<keyword evidence="12" id="KW-1185">Reference proteome</keyword>
<dbReference type="InterPro" id="IPR003593">
    <property type="entry name" value="AAA+_ATPase"/>
</dbReference>
<keyword evidence="7" id="KW-0233">DNA recombination</keyword>
<feature type="domain" description="RecA family profile 1" evidence="10">
    <location>
        <begin position="74"/>
        <end position="261"/>
    </location>
</feature>
<keyword evidence="5" id="KW-0067">ATP-binding</keyword>
<sequence>MGLDDAILRRLTARDLHTARDVLCRPELDLMEIVDLPADVQSQTLMHVSRAVCPPCRTVLELVREEDEASKAGRPRSLKTRLRAVDHALLGGIPLGAITELVGPAGIGKTQFCFMLSVFAILPVEWGGLGGSVIYIDTENKFSSERLFEIAQHHIAAASPGEELSGSSDRLGGMMDHLGAKVVVVKPTSSGEVIERLQGLEEAVIERQVKLLVVDSVASLVRSEYGCENIVKRQELLGRQAAVLKYLAETFKMAVVVTNQITTRFGAVASDLRFSVSEQSTWKAEGFVRRGGMDDDDASASSKLMAALGTKWAHAVNIRIVLEAFRGRRILKIVKSPMSAVLAFPYSVTAEGIVLDGCEVFDADDGGKMSIHNENDDLYL</sequence>
<evidence type="ECO:0000256" key="6">
    <source>
        <dbReference type="ARBA" id="ARBA00023125"/>
    </source>
</evidence>
<dbReference type="AlphaFoldDB" id="A0A388L439"/>
<evidence type="ECO:0000256" key="1">
    <source>
        <dbReference type="ARBA" id="ARBA00004123"/>
    </source>
</evidence>
<dbReference type="GO" id="GO:0000400">
    <property type="term" value="F:four-way junction DNA binding"/>
    <property type="evidence" value="ECO:0007669"/>
    <property type="project" value="TreeGrafter"/>
</dbReference>
<gene>
    <name evidence="11" type="ORF">CBR_g23396</name>
</gene>
<keyword evidence="6" id="KW-0238">DNA-binding</keyword>
<dbReference type="STRING" id="69332.A0A388L439"/>
<dbReference type="InterPro" id="IPR016467">
    <property type="entry name" value="DNA_recomb/repair_RecA-like"/>
</dbReference>
<dbReference type="PROSITE" id="PS50162">
    <property type="entry name" value="RECA_2"/>
    <property type="match status" value="1"/>
</dbReference>
<reference evidence="11 12" key="1">
    <citation type="journal article" date="2018" name="Cell">
        <title>The Chara Genome: Secondary Complexity and Implications for Plant Terrestrialization.</title>
        <authorList>
            <person name="Nishiyama T."/>
            <person name="Sakayama H."/>
            <person name="Vries J.D."/>
            <person name="Buschmann H."/>
            <person name="Saint-Marcoux D."/>
            <person name="Ullrich K.K."/>
            <person name="Haas F.B."/>
            <person name="Vanderstraeten L."/>
            <person name="Becker D."/>
            <person name="Lang D."/>
            <person name="Vosolsobe S."/>
            <person name="Rombauts S."/>
            <person name="Wilhelmsson P.K.I."/>
            <person name="Janitza P."/>
            <person name="Kern R."/>
            <person name="Heyl A."/>
            <person name="Rumpler F."/>
            <person name="Villalobos L.I.A.C."/>
            <person name="Clay J.M."/>
            <person name="Skokan R."/>
            <person name="Toyoda A."/>
            <person name="Suzuki Y."/>
            <person name="Kagoshima H."/>
            <person name="Schijlen E."/>
            <person name="Tajeshwar N."/>
            <person name="Catarino B."/>
            <person name="Hetherington A.J."/>
            <person name="Saltykova A."/>
            <person name="Bonnot C."/>
            <person name="Breuninger H."/>
            <person name="Symeonidi A."/>
            <person name="Radhakrishnan G.V."/>
            <person name="Van Nieuwerburgh F."/>
            <person name="Deforce D."/>
            <person name="Chang C."/>
            <person name="Karol K.G."/>
            <person name="Hedrich R."/>
            <person name="Ulvskov P."/>
            <person name="Glockner G."/>
            <person name="Delwiche C.F."/>
            <person name="Petrasek J."/>
            <person name="Van de Peer Y."/>
            <person name="Friml J."/>
            <person name="Beilby M."/>
            <person name="Dolan L."/>
            <person name="Kohara Y."/>
            <person name="Sugano S."/>
            <person name="Fujiyama A."/>
            <person name="Delaux P.-M."/>
            <person name="Quint M."/>
            <person name="TheiBen G."/>
            <person name="Hagemann M."/>
            <person name="Harholt J."/>
            <person name="Dunand C."/>
            <person name="Zachgo S."/>
            <person name="Langdale J."/>
            <person name="Maumus F."/>
            <person name="Straeten D.V.D."/>
            <person name="Gould S.B."/>
            <person name="Rensing S.A."/>
        </authorList>
    </citation>
    <scope>NUCLEOTIDE SEQUENCE [LARGE SCALE GENOMIC DNA]</scope>
    <source>
        <strain evidence="11 12">S276</strain>
    </source>
</reference>
<keyword evidence="4" id="KW-0227">DNA damage</keyword>
<keyword evidence="9" id="KW-0539">Nucleus</keyword>
<evidence type="ECO:0000259" key="10">
    <source>
        <dbReference type="PROSITE" id="PS50162"/>
    </source>
</evidence>
<dbReference type="SUPFAM" id="SSF52540">
    <property type="entry name" value="P-loop containing nucleoside triphosphate hydrolases"/>
    <property type="match status" value="1"/>
</dbReference>
<dbReference type="InterPro" id="IPR030548">
    <property type="entry name" value="RAD51B"/>
</dbReference>
<accession>A0A388L439</accession>